<feature type="transmembrane region" description="Helical" evidence="1">
    <location>
        <begin position="210"/>
        <end position="229"/>
    </location>
</feature>
<comment type="caution">
    <text evidence="2">The sequence shown here is derived from an EMBL/GenBank/DDBJ whole genome shotgun (WGS) entry which is preliminary data.</text>
</comment>
<keyword evidence="1" id="KW-0812">Transmembrane</keyword>
<sequence length="422" mass="43211">MAVSALHQVVVDLANAGTRTESFAAAANGTLGTSLLPLLALAGALTAAVCVGSLIVAWLRKPDPDTAVAVTDPETAGLLSVGFVSGPASARWLPATVMLLAGSGVIAIRDRRDVRDGEVGRAQDIHLVFDGDYPMVVGWNRESGDITDDTVLAMLTPGLASGTRTVARGSSVDVDRVVNENPALLTVTRNGFRDAADWYREPRPAGRFRAATIGGALGVVLGFITLGLRDDLTNSISWSAIVIGGLALGLRVLLSRWIPLNAAGLQLRERANQLGEVVASTDVATVAAGEQLLPWAVLFDEASVIRRFAEVAETSGTVPTWYRSSAPFSADRLASCLGLMATRLSQPIRVGGGLLQRGEDSRFGVPLTGDTGRWFVGGYFAGDGGGGIAGSGGGGFGTGGFDGGVGGFDGGVGGFGGDGGGF</sequence>
<feature type="transmembrane region" description="Helical" evidence="1">
    <location>
        <begin position="235"/>
        <end position="254"/>
    </location>
</feature>
<accession>A0ABP4WRG6</accession>
<organism evidence="2 3">
    <name type="scientific">Agromyces humatus</name>
    <dbReference type="NCBI Taxonomy" id="279573"/>
    <lineage>
        <taxon>Bacteria</taxon>
        <taxon>Bacillati</taxon>
        <taxon>Actinomycetota</taxon>
        <taxon>Actinomycetes</taxon>
        <taxon>Micrococcales</taxon>
        <taxon>Microbacteriaceae</taxon>
        <taxon>Agromyces</taxon>
    </lineage>
</organism>
<dbReference type="EMBL" id="BAAANH010000003">
    <property type="protein sequence ID" value="GAA1758969.1"/>
    <property type="molecule type" value="Genomic_DNA"/>
</dbReference>
<keyword evidence="1" id="KW-0472">Membrane</keyword>
<protein>
    <recommendedName>
        <fullName evidence="4">DUF2207 domain-containing protein</fullName>
    </recommendedName>
</protein>
<evidence type="ECO:0008006" key="4">
    <source>
        <dbReference type="Google" id="ProtNLM"/>
    </source>
</evidence>
<keyword evidence="3" id="KW-1185">Reference proteome</keyword>
<name>A0ABP4WRG6_9MICO</name>
<keyword evidence="1" id="KW-1133">Transmembrane helix</keyword>
<feature type="transmembrane region" description="Helical" evidence="1">
    <location>
        <begin position="38"/>
        <end position="59"/>
    </location>
</feature>
<evidence type="ECO:0000313" key="3">
    <source>
        <dbReference type="Proteomes" id="UP001500506"/>
    </source>
</evidence>
<dbReference type="Proteomes" id="UP001500506">
    <property type="component" value="Unassembled WGS sequence"/>
</dbReference>
<gene>
    <name evidence="2" type="ORF">GCM10009747_17330</name>
</gene>
<proteinExistence type="predicted"/>
<evidence type="ECO:0000313" key="2">
    <source>
        <dbReference type="EMBL" id="GAA1758969.1"/>
    </source>
</evidence>
<evidence type="ECO:0000256" key="1">
    <source>
        <dbReference type="SAM" id="Phobius"/>
    </source>
</evidence>
<reference evidence="3" key="1">
    <citation type="journal article" date="2019" name="Int. J. Syst. Evol. Microbiol.">
        <title>The Global Catalogue of Microorganisms (GCM) 10K type strain sequencing project: providing services to taxonomists for standard genome sequencing and annotation.</title>
        <authorList>
            <consortium name="The Broad Institute Genomics Platform"/>
            <consortium name="The Broad Institute Genome Sequencing Center for Infectious Disease"/>
            <person name="Wu L."/>
            <person name="Ma J."/>
        </authorList>
    </citation>
    <scope>NUCLEOTIDE SEQUENCE [LARGE SCALE GENOMIC DNA]</scope>
    <source>
        <strain evidence="3">JCM 14319</strain>
    </source>
</reference>